<accession>A0ACC5M742</accession>
<dbReference type="EMBL" id="JACHVR010000001">
    <property type="protein sequence ID" value="MBB2884456.1"/>
    <property type="molecule type" value="Genomic_DNA"/>
</dbReference>
<keyword evidence="2" id="KW-1185">Reference proteome</keyword>
<reference evidence="1" key="1">
    <citation type="submission" date="2020-08" db="EMBL/GenBank/DDBJ databases">
        <title>Plant associated metagenomes--Microbial community diversity and host control of community assembly across model and emerging plant ecological genomics systems.</title>
        <authorList>
            <person name="Dangl J."/>
        </authorList>
    </citation>
    <scope>NUCLEOTIDE SEQUENCE</scope>
    <source>
        <strain evidence="1">KD5</strain>
    </source>
</reference>
<dbReference type="Proteomes" id="UP000589818">
    <property type="component" value="Unassembled WGS sequence"/>
</dbReference>
<protein>
    <submittedName>
        <fullName evidence="1">Uncharacterized protein</fullName>
    </submittedName>
</protein>
<sequence>MTNSLRQKIAAPLSAHGRLTAVEGEIAMIAYRLGQLETRHELVPTRVTKLEQQFEHMSGQLSELNVGQQKLTVVVSAIGSKITWALAIASTLWAILQMFGPTLLRVLLP</sequence>
<evidence type="ECO:0000313" key="1">
    <source>
        <dbReference type="EMBL" id="MBB2884456.1"/>
    </source>
</evidence>
<proteinExistence type="predicted"/>
<name>A0ACC5M742_9PSED</name>
<organism evidence="1 2">
    <name type="scientific">Pseudomonas umsongensis</name>
    <dbReference type="NCBI Taxonomy" id="198618"/>
    <lineage>
        <taxon>Bacteria</taxon>
        <taxon>Pseudomonadati</taxon>
        <taxon>Pseudomonadota</taxon>
        <taxon>Gammaproteobacteria</taxon>
        <taxon>Pseudomonadales</taxon>
        <taxon>Pseudomonadaceae</taxon>
        <taxon>Pseudomonas</taxon>
    </lineage>
</organism>
<comment type="caution">
    <text evidence="1">The sequence shown here is derived from an EMBL/GenBank/DDBJ whole genome shotgun (WGS) entry which is preliminary data.</text>
</comment>
<gene>
    <name evidence="1" type="ORF">FHR69_000322</name>
</gene>
<evidence type="ECO:0000313" key="2">
    <source>
        <dbReference type="Proteomes" id="UP000589818"/>
    </source>
</evidence>